<dbReference type="InterPro" id="IPR036388">
    <property type="entry name" value="WH-like_DNA-bd_sf"/>
</dbReference>
<dbReference type="AlphaFoldDB" id="A0A5R8YIK6"/>
<evidence type="ECO:0000256" key="2">
    <source>
        <dbReference type="ARBA" id="ARBA00023125"/>
    </source>
</evidence>
<evidence type="ECO:0000313" key="6">
    <source>
        <dbReference type="Proteomes" id="UP000309033"/>
    </source>
</evidence>
<reference evidence="5" key="1">
    <citation type="submission" date="2019-05" db="EMBL/GenBank/DDBJ databases">
        <title>Isolation, diversity and antifungal activity of Actinobacteria from wheat.</title>
        <authorList>
            <person name="Yu B."/>
        </authorList>
    </citation>
    <scope>NUCLEOTIDE SEQUENCE [LARGE SCALE GENOMIC DNA]</scope>
    <source>
        <strain evidence="5">NEAU-HEGS1-5</strain>
    </source>
</reference>
<dbReference type="InterPro" id="IPR000792">
    <property type="entry name" value="Tscrpt_reg_LuxR_C"/>
</dbReference>
<dbReference type="InterPro" id="IPR039420">
    <property type="entry name" value="WalR-like"/>
</dbReference>
<dbReference type="OrthoDB" id="3728246at2"/>
<dbReference type="SMART" id="SM00421">
    <property type="entry name" value="HTH_LUXR"/>
    <property type="match status" value="1"/>
</dbReference>
<evidence type="ECO:0000259" key="4">
    <source>
        <dbReference type="PROSITE" id="PS50043"/>
    </source>
</evidence>
<dbReference type="SUPFAM" id="SSF46894">
    <property type="entry name" value="C-terminal effector domain of the bipartite response regulators"/>
    <property type="match status" value="1"/>
</dbReference>
<name>A0A5R8YIK6_9ACTN</name>
<dbReference type="CDD" id="cd06170">
    <property type="entry name" value="LuxR_C_like"/>
    <property type="match status" value="1"/>
</dbReference>
<dbReference type="InterPro" id="IPR016032">
    <property type="entry name" value="Sig_transdc_resp-reg_C-effctor"/>
</dbReference>
<dbReference type="PROSITE" id="PS50043">
    <property type="entry name" value="HTH_LUXR_2"/>
    <property type="match status" value="1"/>
</dbReference>
<dbReference type="Gene3D" id="1.10.10.10">
    <property type="entry name" value="Winged helix-like DNA-binding domain superfamily/Winged helix DNA-binding domain"/>
    <property type="match status" value="1"/>
</dbReference>
<keyword evidence="6" id="KW-1185">Reference proteome</keyword>
<keyword evidence="2" id="KW-0238">DNA-binding</keyword>
<accession>A0A5R8YIK6</accession>
<evidence type="ECO:0000256" key="1">
    <source>
        <dbReference type="ARBA" id="ARBA00023015"/>
    </source>
</evidence>
<proteinExistence type="predicted"/>
<feature type="domain" description="HTH luxR-type" evidence="4">
    <location>
        <begin position="178"/>
        <end position="237"/>
    </location>
</feature>
<gene>
    <name evidence="5" type="ORF">FED44_32245</name>
</gene>
<dbReference type="GO" id="GO:0003677">
    <property type="term" value="F:DNA binding"/>
    <property type="evidence" value="ECO:0007669"/>
    <property type="project" value="UniProtKB-KW"/>
</dbReference>
<organism evidence="5 6">
    <name type="scientific">Microbispora triticiradicis</name>
    <dbReference type="NCBI Taxonomy" id="2200763"/>
    <lineage>
        <taxon>Bacteria</taxon>
        <taxon>Bacillati</taxon>
        <taxon>Actinomycetota</taxon>
        <taxon>Actinomycetes</taxon>
        <taxon>Streptosporangiales</taxon>
        <taxon>Streptosporangiaceae</taxon>
        <taxon>Microbispora</taxon>
    </lineage>
</organism>
<keyword evidence="1" id="KW-0805">Transcription regulation</keyword>
<evidence type="ECO:0000256" key="3">
    <source>
        <dbReference type="ARBA" id="ARBA00023163"/>
    </source>
</evidence>
<dbReference type="Proteomes" id="UP000309033">
    <property type="component" value="Unassembled WGS sequence"/>
</dbReference>
<keyword evidence="3" id="KW-0804">Transcription</keyword>
<comment type="caution">
    <text evidence="5">The sequence shown here is derived from an EMBL/GenBank/DDBJ whole genome shotgun (WGS) entry which is preliminary data.</text>
</comment>
<dbReference type="Pfam" id="PF00196">
    <property type="entry name" value="GerE"/>
    <property type="match status" value="1"/>
</dbReference>
<dbReference type="EMBL" id="VANP01000019">
    <property type="protein sequence ID" value="TLP52381.1"/>
    <property type="molecule type" value="Genomic_DNA"/>
</dbReference>
<evidence type="ECO:0000313" key="5">
    <source>
        <dbReference type="EMBL" id="TLP52381.1"/>
    </source>
</evidence>
<protein>
    <submittedName>
        <fullName evidence="5">Response regulator transcription factor</fullName>
    </submittedName>
</protein>
<dbReference type="PANTHER" id="PTHR43214:SF24">
    <property type="entry name" value="TRANSCRIPTIONAL REGULATORY PROTEIN NARL-RELATED"/>
    <property type="match status" value="1"/>
</dbReference>
<sequence>MSTLDLDQSSIEFHRMIARKDVVGLELLSTAEAVQAHLADAAKRCTGEVLAVYACGFPSQSVLRGSAERDFGAVARGARMKVCWQHSMIASTRLTWYVDAARGLGAEIRGCDQSPHRFVIYDDVVFFPRDALAEDEPGAVMTRAPAAVEYFRAQHRFYWSGGRPVAAAGEAGEADEFIESDLARDIVRLLAQGEKDEVVSRKLGISLRTCRAHVARIMKVLGARSRFQAGVYAARTGLAGDSSRRR</sequence>
<dbReference type="PANTHER" id="PTHR43214">
    <property type="entry name" value="TWO-COMPONENT RESPONSE REGULATOR"/>
    <property type="match status" value="1"/>
</dbReference>
<dbReference type="GO" id="GO:0006355">
    <property type="term" value="P:regulation of DNA-templated transcription"/>
    <property type="evidence" value="ECO:0007669"/>
    <property type="project" value="InterPro"/>
</dbReference>